<evidence type="ECO:0000313" key="2">
    <source>
        <dbReference type="EMBL" id="CAA0126127.1"/>
    </source>
</evidence>
<keyword evidence="1" id="KW-1133">Transmembrane helix</keyword>
<keyword evidence="1" id="KW-0812">Transmembrane</keyword>
<gene>
    <name evidence="2" type="ORF">AELLOGFF_04778</name>
</gene>
<name>A0A5S9R009_MYCVN</name>
<proteinExistence type="predicted"/>
<dbReference type="AlphaFoldDB" id="A0A5S9R009"/>
<reference evidence="2 3" key="1">
    <citation type="submission" date="2019-11" db="EMBL/GenBank/DDBJ databases">
        <authorList>
            <person name="Holert J."/>
        </authorList>
    </citation>
    <scope>NUCLEOTIDE SEQUENCE [LARGE SCALE GENOMIC DNA]</scope>
    <source>
        <strain evidence="2">BC8_1</strain>
    </source>
</reference>
<dbReference type="RefSeq" id="WP_234897541.1">
    <property type="nucleotide sequence ID" value="NZ_CACSIP010000024.1"/>
</dbReference>
<keyword evidence="3" id="KW-1185">Reference proteome</keyword>
<dbReference type="Proteomes" id="UP000430146">
    <property type="component" value="Unassembled WGS sequence"/>
</dbReference>
<evidence type="ECO:0000256" key="1">
    <source>
        <dbReference type="SAM" id="Phobius"/>
    </source>
</evidence>
<accession>A0A5S9R009</accession>
<keyword evidence="1" id="KW-0472">Membrane</keyword>
<protein>
    <submittedName>
        <fullName evidence="2">Uncharacterized protein</fullName>
    </submittedName>
</protein>
<evidence type="ECO:0000313" key="3">
    <source>
        <dbReference type="Proteomes" id="UP000430146"/>
    </source>
</evidence>
<sequence length="73" mass="7621">MAVLLLTYATVTLVDCALPLTNNIALLVAVSAPYAVVLAALELVISVLGRRAVTSVLAVVVLAATLGVQIRWY</sequence>
<organism evidence="2 3">
    <name type="scientific">Mycolicibacterium vanbaalenii</name>
    <name type="common">Mycobacterium vanbaalenii</name>
    <dbReference type="NCBI Taxonomy" id="110539"/>
    <lineage>
        <taxon>Bacteria</taxon>
        <taxon>Bacillati</taxon>
        <taxon>Actinomycetota</taxon>
        <taxon>Actinomycetes</taxon>
        <taxon>Mycobacteriales</taxon>
        <taxon>Mycobacteriaceae</taxon>
        <taxon>Mycolicibacterium</taxon>
    </lineage>
</organism>
<feature type="transmembrane region" description="Helical" evidence="1">
    <location>
        <begin position="52"/>
        <end position="72"/>
    </location>
</feature>
<feature type="transmembrane region" description="Helical" evidence="1">
    <location>
        <begin position="26"/>
        <end position="45"/>
    </location>
</feature>
<dbReference type="EMBL" id="CACSIP010000024">
    <property type="protein sequence ID" value="CAA0126127.1"/>
    <property type="molecule type" value="Genomic_DNA"/>
</dbReference>